<evidence type="ECO:0000313" key="2">
    <source>
        <dbReference type="Proteomes" id="UP000186953"/>
    </source>
</evidence>
<reference evidence="2" key="1">
    <citation type="submission" date="2017-01" db="EMBL/GenBank/DDBJ databases">
        <authorList>
            <person name="Varghese N."/>
            <person name="Submissions S."/>
        </authorList>
    </citation>
    <scope>NUCLEOTIDE SEQUENCE [LARGE SCALE GENOMIC DNA]</scope>
    <source>
        <strain evidence="2">DSM 15366</strain>
    </source>
</reference>
<sequence length="96" mass="10610">MNLNAKISHVVAVLDELATIGYMTNKPEKMQSIELIQSILKGFHLPSKPTKADYTIQALKLLADVKPNNLNIQLVAIVSLAEKALTELHNQYANTI</sequence>
<dbReference type="RefSeq" id="WP_076548445.1">
    <property type="nucleotide sequence ID" value="NZ_FTMA01000003.1"/>
</dbReference>
<name>A0A1N6V8W3_9FLAO</name>
<evidence type="ECO:0000313" key="1">
    <source>
        <dbReference type="EMBL" id="SIQ74159.1"/>
    </source>
</evidence>
<keyword evidence="2" id="KW-1185">Reference proteome</keyword>
<gene>
    <name evidence="1" type="ORF">SAMN05421797_10333</name>
</gene>
<dbReference type="STRING" id="228959.SAMN05421797_10333"/>
<dbReference type="AlphaFoldDB" id="A0A1N6V8W3"/>
<dbReference type="EMBL" id="FTMA01000003">
    <property type="protein sequence ID" value="SIQ74159.1"/>
    <property type="molecule type" value="Genomic_DNA"/>
</dbReference>
<dbReference type="Proteomes" id="UP000186953">
    <property type="component" value="Unassembled WGS sequence"/>
</dbReference>
<organism evidence="1 2">
    <name type="scientific">Maribacter ulvicola</name>
    <dbReference type="NCBI Taxonomy" id="228959"/>
    <lineage>
        <taxon>Bacteria</taxon>
        <taxon>Pseudomonadati</taxon>
        <taxon>Bacteroidota</taxon>
        <taxon>Flavobacteriia</taxon>
        <taxon>Flavobacteriales</taxon>
        <taxon>Flavobacteriaceae</taxon>
        <taxon>Maribacter</taxon>
    </lineage>
</organism>
<proteinExistence type="predicted"/>
<protein>
    <submittedName>
        <fullName evidence="1">Uncharacterized protein</fullName>
    </submittedName>
</protein>
<accession>A0A1N6V8W3</accession>